<proteinExistence type="predicted"/>
<name>A0ABR0Q3M0_GOSAR</name>
<comment type="caution">
    <text evidence="2">The sequence shown here is derived from an EMBL/GenBank/DDBJ whole genome shotgun (WGS) entry which is preliminary data.</text>
</comment>
<protein>
    <submittedName>
        <fullName evidence="2">Uncharacterized protein</fullName>
    </submittedName>
</protein>
<accession>A0ABR0Q3M0</accession>
<evidence type="ECO:0000256" key="1">
    <source>
        <dbReference type="SAM" id="MobiDB-lite"/>
    </source>
</evidence>
<evidence type="ECO:0000313" key="2">
    <source>
        <dbReference type="EMBL" id="KAK5833646.1"/>
    </source>
</evidence>
<feature type="region of interest" description="Disordered" evidence="1">
    <location>
        <begin position="28"/>
        <end position="52"/>
    </location>
</feature>
<sequence length="142" mass="15982">MPCDDDEVLDNKGPINKASIEIMTHGKNTPTMKEEETSKMRKGKTKAKSKGTNLTAKTSLLHKMKDIEKLANSINNKQIRLVATIEDINRSQKLFYAYIKAWNNSIVATLNQLSSLPLLEFPVFPPIIQDYELSSEDDDLGD</sequence>
<keyword evidence="3" id="KW-1185">Reference proteome</keyword>
<dbReference type="EMBL" id="JARKNE010000005">
    <property type="protein sequence ID" value="KAK5833646.1"/>
    <property type="molecule type" value="Genomic_DNA"/>
</dbReference>
<evidence type="ECO:0000313" key="3">
    <source>
        <dbReference type="Proteomes" id="UP001358586"/>
    </source>
</evidence>
<reference evidence="2 3" key="1">
    <citation type="submission" date="2023-03" db="EMBL/GenBank/DDBJ databases">
        <title>WGS of Gossypium arboreum.</title>
        <authorList>
            <person name="Yu D."/>
        </authorList>
    </citation>
    <scope>NUCLEOTIDE SEQUENCE [LARGE SCALE GENOMIC DNA]</scope>
    <source>
        <tissue evidence="2">Leaf</tissue>
    </source>
</reference>
<feature type="compositionally biased region" description="Basic residues" evidence="1">
    <location>
        <begin position="40"/>
        <end position="49"/>
    </location>
</feature>
<organism evidence="2 3">
    <name type="scientific">Gossypium arboreum</name>
    <name type="common">Tree cotton</name>
    <name type="synonym">Gossypium nanking</name>
    <dbReference type="NCBI Taxonomy" id="29729"/>
    <lineage>
        <taxon>Eukaryota</taxon>
        <taxon>Viridiplantae</taxon>
        <taxon>Streptophyta</taxon>
        <taxon>Embryophyta</taxon>
        <taxon>Tracheophyta</taxon>
        <taxon>Spermatophyta</taxon>
        <taxon>Magnoliopsida</taxon>
        <taxon>eudicotyledons</taxon>
        <taxon>Gunneridae</taxon>
        <taxon>Pentapetalae</taxon>
        <taxon>rosids</taxon>
        <taxon>malvids</taxon>
        <taxon>Malvales</taxon>
        <taxon>Malvaceae</taxon>
        <taxon>Malvoideae</taxon>
        <taxon>Gossypium</taxon>
    </lineage>
</organism>
<dbReference type="Proteomes" id="UP001358586">
    <property type="component" value="Chromosome 5"/>
</dbReference>
<gene>
    <name evidence="2" type="ORF">PVK06_017499</name>
</gene>